<protein>
    <submittedName>
        <fullName evidence="1">Uncharacterized protein</fullName>
    </submittedName>
</protein>
<dbReference type="AlphaFoldDB" id="A0A0E9VUH4"/>
<reference evidence="1" key="1">
    <citation type="submission" date="2014-11" db="EMBL/GenBank/DDBJ databases">
        <authorList>
            <person name="Amaro Gonzalez C."/>
        </authorList>
    </citation>
    <scope>NUCLEOTIDE SEQUENCE</scope>
</reference>
<reference evidence="1" key="2">
    <citation type="journal article" date="2015" name="Fish Shellfish Immunol.">
        <title>Early steps in the European eel (Anguilla anguilla)-Vibrio vulnificus interaction in the gills: Role of the RtxA13 toxin.</title>
        <authorList>
            <person name="Callol A."/>
            <person name="Pajuelo D."/>
            <person name="Ebbesson L."/>
            <person name="Teles M."/>
            <person name="MacKenzie S."/>
            <person name="Amaro C."/>
        </authorList>
    </citation>
    <scope>NUCLEOTIDE SEQUENCE</scope>
</reference>
<dbReference type="EMBL" id="GBXM01026865">
    <property type="protein sequence ID" value="JAH81712.1"/>
    <property type="molecule type" value="Transcribed_RNA"/>
</dbReference>
<accession>A0A0E9VUH4</accession>
<proteinExistence type="predicted"/>
<evidence type="ECO:0000313" key="1">
    <source>
        <dbReference type="EMBL" id="JAH81712.1"/>
    </source>
</evidence>
<sequence>MLVSGKALTNYNQSLANITISIVSLIVPLR</sequence>
<organism evidence="1">
    <name type="scientific">Anguilla anguilla</name>
    <name type="common">European freshwater eel</name>
    <name type="synonym">Muraena anguilla</name>
    <dbReference type="NCBI Taxonomy" id="7936"/>
    <lineage>
        <taxon>Eukaryota</taxon>
        <taxon>Metazoa</taxon>
        <taxon>Chordata</taxon>
        <taxon>Craniata</taxon>
        <taxon>Vertebrata</taxon>
        <taxon>Euteleostomi</taxon>
        <taxon>Actinopterygii</taxon>
        <taxon>Neopterygii</taxon>
        <taxon>Teleostei</taxon>
        <taxon>Anguilliformes</taxon>
        <taxon>Anguillidae</taxon>
        <taxon>Anguilla</taxon>
    </lineage>
</organism>
<name>A0A0E9VUH4_ANGAN</name>